<comment type="caution">
    <text evidence="2">The sequence shown here is derived from an EMBL/GenBank/DDBJ whole genome shotgun (WGS) entry which is preliminary data.</text>
</comment>
<sequence>MDTIPDDERGNTIWRLLSACWSYEPKDRPSAMEVSKVMNALGFRVHQDSKSTVKFTDEIKVEDIAAFFTQNGVIDYTAELQRHNLQSPYLTKASAILYRIDLSIQRSDQYIAHTQRVIVKCVMDQSPYKQLKRATRELYFWSSYKHVNILPLLGFAILNGKLAMISPWIENGSVTEYVKKQHTADYYGLCTQLSRAINYLHTNGVIHGDIKGDNVLVSNEGIVKVMDFGVSIMAQLRIEFTHTGVGRGTERWQAPEILRRKSDSSKEGDIYALGMTIIEIYTHDRPYGDTDIGHDEKSEIIMGTRRPGRPWRLPFDNRGTAFWALLQRCWSVDPAARPTSDEIYKELVRE</sequence>
<dbReference type="PANTHER" id="PTHR44329">
    <property type="entry name" value="SERINE/THREONINE-PROTEIN KINASE TNNI3K-RELATED"/>
    <property type="match status" value="1"/>
</dbReference>
<dbReference type="PANTHER" id="PTHR44329:SF214">
    <property type="entry name" value="PROTEIN KINASE DOMAIN-CONTAINING PROTEIN"/>
    <property type="match status" value="1"/>
</dbReference>
<organism evidence="2 3">
    <name type="scientific">Rhizoctonia solani 123E</name>
    <dbReference type="NCBI Taxonomy" id="1423351"/>
    <lineage>
        <taxon>Eukaryota</taxon>
        <taxon>Fungi</taxon>
        <taxon>Dikarya</taxon>
        <taxon>Basidiomycota</taxon>
        <taxon>Agaricomycotina</taxon>
        <taxon>Agaricomycetes</taxon>
        <taxon>Cantharellales</taxon>
        <taxon>Ceratobasidiaceae</taxon>
        <taxon>Rhizoctonia</taxon>
    </lineage>
</organism>
<dbReference type="InterPro" id="IPR051681">
    <property type="entry name" value="Ser/Thr_Kinases-Pseudokinases"/>
</dbReference>
<proteinExistence type="predicted"/>
<evidence type="ECO:0000259" key="1">
    <source>
        <dbReference type="PROSITE" id="PS50011"/>
    </source>
</evidence>
<dbReference type="Gene3D" id="1.10.510.10">
    <property type="entry name" value="Transferase(Phosphotransferase) domain 1"/>
    <property type="match status" value="1"/>
</dbReference>
<dbReference type="InterPro" id="IPR008271">
    <property type="entry name" value="Ser/Thr_kinase_AS"/>
</dbReference>
<dbReference type="Proteomes" id="UP000027456">
    <property type="component" value="Unassembled WGS sequence"/>
</dbReference>
<dbReference type="InterPro" id="IPR001245">
    <property type="entry name" value="Ser-Thr/Tyr_kinase_cat_dom"/>
</dbReference>
<accession>A0A074RK72</accession>
<dbReference type="SUPFAM" id="SSF56112">
    <property type="entry name" value="Protein kinase-like (PK-like)"/>
    <property type="match status" value="1"/>
</dbReference>
<keyword evidence="2" id="KW-0808">Transferase</keyword>
<evidence type="ECO:0000313" key="2">
    <source>
        <dbReference type="EMBL" id="KEP47506.1"/>
    </source>
</evidence>
<dbReference type="OrthoDB" id="26722at2759"/>
<feature type="domain" description="Protein kinase" evidence="1">
    <location>
        <begin position="74"/>
        <end position="350"/>
    </location>
</feature>
<dbReference type="STRING" id="1423351.A0A074RK72"/>
<dbReference type="InterPro" id="IPR000719">
    <property type="entry name" value="Prot_kinase_dom"/>
</dbReference>
<keyword evidence="3" id="KW-1185">Reference proteome</keyword>
<evidence type="ECO:0000313" key="3">
    <source>
        <dbReference type="Proteomes" id="UP000027456"/>
    </source>
</evidence>
<dbReference type="HOGENOM" id="CLU_000288_7_18_1"/>
<dbReference type="GO" id="GO:0004674">
    <property type="term" value="F:protein serine/threonine kinase activity"/>
    <property type="evidence" value="ECO:0007669"/>
    <property type="project" value="TreeGrafter"/>
</dbReference>
<reference evidence="2 3" key="1">
    <citation type="submission" date="2013-12" db="EMBL/GenBank/DDBJ databases">
        <authorList>
            <person name="Cubeta M."/>
            <person name="Pakala S."/>
            <person name="Fedorova N."/>
            <person name="Thomas E."/>
            <person name="Dean R."/>
            <person name="Jabaji S."/>
            <person name="Neate S."/>
            <person name="Toda T."/>
            <person name="Tavantzis S."/>
            <person name="Vilgalys R."/>
            <person name="Bharathan N."/>
            <person name="Pakala S."/>
            <person name="Losada L.S."/>
            <person name="Zafar N."/>
            <person name="Nierman W."/>
        </authorList>
    </citation>
    <scope>NUCLEOTIDE SEQUENCE [LARGE SCALE GENOMIC DNA]</scope>
    <source>
        <strain evidence="2 3">123E</strain>
    </source>
</reference>
<dbReference type="GO" id="GO:0005524">
    <property type="term" value="F:ATP binding"/>
    <property type="evidence" value="ECO:0007669"/>
    <property type="project" value="InterPro"/>
</dbReference>
<protein>
    <submittedName>
        <fullName evidence="2">Tyrosine kinase domain protein</fullName>
    </submittedName>
</protein>
<gene>
    <name evidence="2" type="ORF">V565_153340</name>
</gene>
<dbReference type="SMART" id="SM00220">
    <property type="entry name" value="S_TKc"/>
    <property type="match status" value="1"/>
</dbReference>
<dbReference type="InterPro" id="IPR011009">
    <property type="entry name" value="Kinase-like_dom_sf"/>
</dbReference>
<dbReference type="PROSITE" id="PS00108">
    <property type="entry name" value="PROTEIN_KINASE_ST"/>
    <property type="match status" value="1"/>
</dbReference>
<name>A0A074RK72_9AGAM</name>
<keyword evidence="2" id="KW-0418">Kinase</keyword>
<dbReference type="PROSITE" id="PS50011">
    <property type="entry name" value="PROTEIN_KINASE_DOM"/>
    <property type="match status" value="1"/>
</dbReference>
<dbReference type="Pfam" id="PF07714">
    <property type="entry name" value="PK_Tyr_Ser-Thr"/>
    <property type="match status" value="1"/>
</dbReference>
<dbReference type="AlphaFoldDB" id="A0A074RK72"/>
<dbReference type="EMBL" id="AZST01000723">
    <property type="protein sequence ID" value="KEP47506.1"/>
    <property type="molecule type" value="Genomic_DNA"/>
</dbReference>